<dbReference type="InterPro" id="IPR003439">
    <property type="entry name" value="ABC_transporter-like_ATP-bd"/>
</dbReference>
<dbReference type="Pfam" id="PF00664">
    <property type="entry name" value="ABC_membrane"/>
    <property type="match status" value="2"/>
</dbReference>
<sequence length="1446" mass="162836">MGGFMATVHQLLPVDNTGLGPLWLPLGGSPSLLYLSTRASCHSIRAFLQYSVADEIGLYSFCITLIKFLVPSLRKITLVCIASVLTTVDTVSAVSSRTDHFVKADVFAPAILTATLLLSMAFLMIERRKRLVTSGVQFMFWLLLCVSRVVPFYTSIELKEYEDDQFSFYVSIIELGLFLTIFLLHFFAEKPFRSYTLSQIPCQELAASFPSRLTYWWLNWLMQTGYKNTLTETSMPDLRPAEKSQHVVVRFLPRWMAALQKAREEQRAKSDVFNGISNYGVHKVSSSRTDTSDERTPLLSAAKSTTVNSKGEASTNGSLYHEQREPECSTTRAKMKRPSLAWTLFRTFWPDILLAHIFKLPYDLLIICNPLLLGQLVDYVEEENTAVWKGYVFAVGLFVSMMLQTVFLQRVFHGSLSLGLRMRSALISSIFRKALTVDNMSKSESTVGQVVNLMSVDAEHIENVMNYGWALWSSTLQICLSLYLLYTTVGFLLLLIPANGVATTILGNYETQIMEYKDLRMKILNEMLSGIKIVKLFAWEKSFEQRILAVRELELKKLLYSGYVMTVINFSWTGAPFLTSMITYLTYVYISEDHYLDPRTAFVAISLFDVLRFSMNFLPSVVTDMVKAVISVRRIGNFLRQDDLDTDSVSHDSNSTYVITVRNGSFRWQSEVKPVLNKLNLSVEDESLVAVVGPVGSGKSSLISALLGEMDKLGGTVNVRVRVLVTHGVQYLPLTDHVVVMEDGRVTESGHYAKLLTHNGPFARLITNYLIEQDHDKEVDDPAFQALKQEMLKKLSETEEDEEKSRPDDGSSSEIFRRLSRSVSQISETTQDLTQEKKEKLQRQNHPANIIEEEKVEVGMVNFRVFKRYLQSVGYLFGLLIVGSFCCYGALDTGGHIFLSSWTDDPDLANFTLWPANSSERTQANNFYIGIYGLFGALQTVCIIIFSIYESRRLVAASRDLHASMLRSVVRAPMSFFDTTPAGRLINRFSKDMEEMDQMLPMTFVMWIDSLTQMIFAFITISYSTPIFLVFILPVGIIYLYTQRYFVTTSRQLKRLSSKTRSPIFNHFTESLTGASVIRAFGEQRRFELESEAKVDLNTGFRFYNNSVNRWLGVRLETLGNVVILLAAGIAVATRDQISGGIMGLSITYALNITENLNWLVRMTSDLETQIVSVERIVEYTQIESEADWDNPVVKSSPGWPKQGGIKMDKLCLRYREGLDLVLRHISFEVQPGEKVGIVGRTGAGKSSLTLALFRLVEAASGKISIDGVDISELGLHDLRSKITILPQDPVMFAGTLRDNLDPFSEFDDAAVWRSLEHAHLKKFVDGLTEGLDHMCGEGGENLSVGQRQLVCLARALLHKTKILVLDEATAAVDMETDELIQETIRTEFSDCTILTIAHRLNTVMDYDRILVLDHGEVREFDSPAALLANPAGLFYDMAKAASIPL</sequence>
<dbReference type="GO" id="GO:0016887">
    <property type="term" value="F:ATP hydrolysis activity"/>
    <property type="evidence" value="ECO:0007669"/>
    <property type="project" value="InterPro"/>
</dbReference>
<dbReference type="PROSITE" id="PS50893">
    <property type="entry name" value="ABC_TRANSPORTER_2"/>
    <property type="match status" value="2"/>
</dbReference>
<evidence type="ECO:0000256" key="11">
    <source>
        <dbReference type="ARBA" id="ARBA00024220"/>
    </source>
</evidence>
<keyword evidence="7" id="KW-0547">Nucleotide-binding</keyword>
<feature type="transmembrane region" description="Helical" evidence="14">
    <location>
        <begin position="610"/>
        <end position="630"/>
    </location>
</feature>
<feature type="transmembrane region" description="Helical" evidence="14">
    <location>
        <begin position="873"/>
        <end position="891"/>
    </location>
</feature>
<evidence type="ECO:0000256" key="2">
    <source>
        <dbReference type="ARBA" id="ARBA00009726"/>
    </source>
</evidence>
<evidence type="ECO:0000256" key="12">
    <source>
        <dbReference type="ARBA" id="ARBA00047523"/>
    </source>
</evidence>
<dbReference type="Pfam" id="PF00005">
    <property type="entry name" value="ABC_tran"/>
    <property type="match status" value="2"/>
</dbReference>
<feature type="compositionally biased region" description="Polar residues" evidence="13">
    <location>
        <begin position="822"/>
        <end position="833"/>
    </location>
</feature>
<evidence type="ECO:0000313" key="18">
    <source>
        <dbReference type="Proteomes" id="UP000762676"/>
    </source>
</evidence>
<comment type="subcellular location">
    <subcellularLocation>
        <location evidence="1">Vacuole membrane</location>
        <topology evidence="1">Multi-pass membrane protein</topology>
    </subcellularLocation>
</comment>
<dbReference type="GO" id="GO:0005524">
    <property type="term" value="F:ATP binding"/>
    <property type="evidence" value="ECO:0007669"/>
    <property type="project" value="UniProtKB-KW"/>
</dbReference>
<evidence type="ECO:0000313" key="17">
    <source>
        <dbReference type="EMBL" id="GFS09919.1"/>
    </source>
</evidence>
<evidence type="ECO:0000256" key="9">
    <source>
        <dbReference type="ARBA" id="ARBA00022989"/>
    </source>
</evidence>
<dbReference type="InterPro" id="IPR003593">
    <property type="entry name" value="AAA+_ATPase"/>
</dbReference>
<accession>A0AAV4IIB4</accession>
<feature type="transmembrane region" description="Helical" evidence="14">
    <location>
        <begin position="138"/>
        <end position="156"/>
    </location>
</feature>
<evidence type="ECO:0000256" key="14">
    <source>
        <dbReference type="SAM" id="Phobius"/>
    </source>
</evidence>
<dbReference type="SUPFAM" id="SSF90123">
    <property type="entry name" value="ABC transporter transmembrane region"/>
    <property type="match status" value="2"/>
</dbReference>
<protein>
    <recommendedName>
        <fullName evidence="11">ABC-type glutathione-S-conjugate transporter</fullName>
        <ecNumber evidence="11">7.6.2.3</ecNumber>
    </recommendedName>
</protein>
<dbReference type="CDD" id="cd03244">
    <property type="entry name" value="ABCC_MRP_domain2"/>
    <property type="match status" value="1"/>
</dbReference>
<dbReference type="EC" id="7.6.2.3" evidence="11"/>
<keyword evidence="4" id="KW-0926">Vacuole</keyword>
<evidence type="ECO:0000256" key="8">
    <source>
        <dbReference type="ARBA" id="ARBA00022840"/>
    </source>
</evidence>
<dbReference type="FunFam" id="3.40.50.300:FF:000074">
    <property type="entry name" value="Multidrug resistance-associated protein 5 isoform 1"/>
    <property type="match status" value="1"/>
</dbReference>
<dbReference type="PANTHER" id="PTHR24223:SF443">
    <property type="entry name" value="MULTIDRUG-RESISTANCE LIKE PROTEIN 1, ISOFORM I"/>
    <property type="match status" value="1"/>
</dbReference>
<keyword evidence="18" id="KW-1185">Reference proteome</keyword>
<evidence type="ECO:0000256" key="4">
    <source>
        <dbReference type="ARBA" id="ARBA00022554"/>
    </source>
</evidence>
<dbReference type="InterPro" id="IPR050173">
    <property type="entry name" value="ABC_transporter_C-like"/>
</dbReference>
<feature type="domain" description="ABC transmembrane type-1" evidence="16">
    <location>
        <begin position="879"/>
        <end position="1169"/>
    </location>
</feature>
<comment type="similarity">
    <text evidence="2">Belongs to the ABC transporter superfamily. ABCC family. Conjugate transporter (TC 3.A.1.208) subfamily.</text>
</comment>
<dbReference type="CDD" id="cd18595">
    <property type="entry name" value="ABC_6TM_MRP1_2_3_6_D1_like"/>
    <property type="match status" value="1"/>
</dbReference>
<dbReference type="PROSITE" id="PS50929">
    <property type="entry name" value="ABC_TM1F"/>
    <property type="match status" value="2"/>
</dbReference>
<keyword evidence="6" id="KW-0677">Repeat</keyword>
<dbReference type="FunFam" id="1.20.1560.10:FF:000020">
    <property type="entry name" value="ABC metal ion transporter"/>
    <property type="match status" value="1"/>
</dbReference>
<evidence type="ECO:0000256" key="5">
    <source>
        <dbReference type="ARBA" id="ARBA00022692"/>
    </source>
</evidence>
<organism evidence="17 18">
    <name type="scientific">Elysia marginata</name>
    <dbReference type="NCBI Taxonomy" id="1093978"/>
    <lineage>
        <taxon>Eukaryota</taxon>
        <taxon>Metazoa</taxon>
        <taxon>Spiralia</taxon>
        <taxon>Lophotrochozoa</taxon>
        <taxon>Mollusca</taxon>
        <taxon>Gastropoda</taxon>
        <taxon>Heterobranchia</taxon>
        <taxon>Euthyneura</taxon>
        <taxon>Panpulmonata</taxon>
        <taxon>Sacoglossa</taxon>
        <taxon>Placobranchoidea</taxon>
        <taxon>Plakobranchidae</taxon>
        <taxon>Elysia</taxon>
    </lineage>
</organism>
<dbReference type="SUPFAM" id="SSF52540">
    <property type="entry name" value="P-loop containing nucleoside triphosphate hydrolases"/>
    <property type="match status" value="2"/>
</dbReference>
<feature type="domain" description="ABC transporter" evidence="15">
    <location>
        <begin position="1206"/>
        <end position="1440"/>
    </location>
</feature>
<name>A0AAV4IIB4_9GAST</name>
<keyword evidence="5 14" id="KW-0812">Transmembrane</keyword>
<dbReference type="InterPro" id="IPR017871">
    <property type="entry name" value="ABC_transporter-like_CS"/>
</dbReference>
<keyword evidence="8" id="KW-0067">ATP-binding</keyword>
<feature type="region of interest" description="Disordered" evidence="13">
    <location>
        <begin position="302"/>
        <end position="332"/>
    </location>
</feature>
<keyword evidence="10 14" id="KW-0472">Membrane</keyword>
<dbReference type="EMBL" id="BMAT01013309">
    <property type="protein sequence ID" value="GFS09919.1"/>
    <property type="molecule type" value="Genomic_DNA"/>
</dbReference>
<evidence type="ECO:0000259" key="16">
    <source>
        <dbReference type="PROSITE" id="PS50929"/>
    </source>
</evidence>
<dbReference type="FunFam" id="1.20.1560.10:FF:000001">
    <property type="entry name" value="ATP-binding cassette subfamily C member 1"/>
    <property type="match status" value="1"/>
</dbReference>
<dbReference type="InterPro" id="IPR027417">
    <property type="entry name" value="P-loop_NTPase"/>
</dbReference>
<dbReference type="PANTHER" id="PTHR24223">
    <property type="entry name" value="ATP-BINDING CASSETTE SUB-FAMILY C"/>
    <property type="match status" value="1"/>
</dbReference>
<dbReference type="Gene3D" id="3.40.50.300">
    <property type="entry name" value="P-loop containing nucleotide triphosphate hydrolases"/>
    <property type="match status" value="3"/>
</dbReference>
<comment type="catalytic activity">
    <reaction evidence="12">
        <text>leukotriene C4(in) + ATP + H2O = leukotriene C4(out) + ADP + phosphate + H(+)</text>
        <dbReference type="Rhea" id="RHEA:38963"/>
        <dbReference type="ChEBI" id="CHEBI:15377"/>
        <dbReference type="ChEBI" id="CHEBI:15378"/>
        <dbReference type="ChEBI" id="CHEBI:30616"/>
        <dbReference type="ChEBI" id="CHEBI:43474"/>
        <dbReference type="ChEBI" id="CHEBI:57973"/>
        <dbReference type="ChEBI" id="CHEBI:456216"/>
    </reaction>
    <physiologicalReaction direction="left-to-right" evidence="12">
        <dbReference type="Rhea" id="RHEA:38964"/>
    </physiologicalReaction>
</comment>
<evidence type="ECO:0000256" key="10">
    <source>
        <dbReference type="ARBA" id="ARBA00023136"/>
    </source>
</evidence>
<feature type="compositionally biased region" description="Polar residues" evidence="13">
    <location>
        <begin position="302"/>
        <end position="318"/>
    </location>
</feature>
<evidence type="ECO:0000256" key="13">
    <source>
        <dbReference type="SAM" id="MobiDB-lite"/>
    </source>
</evidence>
<proteinExistence type="inferred from homology"/>
<keyword evidence="9 14" id="KW-1133">Transmembrane helix</keyword>
<evidence type="ECO:0000256" key="3">
    <source>
        <dbReference type="ARBA" id="ARBA00022448"/>
    </source>
</evidence>
<comment type="caution">
    <text evidence="17">The sequence shown here is derived from an EMBL/GenBank/DDBJ whole genome shotgun (WGS) entry which is preliminary data.</text>
</comment>
<feature type="domain" description="ABC transporter" evidence="15">
    <location>
        <begin position="659"/>
        <end position="877"/>
    </location>
</feature>
<feature type="transmembrane region" description="Helical" evidence="14">
    <location>
        <begin position="392"/>
        <end position="412"/>
    </location>
</feature>
<dbReference type="Gene3D" id="1.20.1560.10">
    <property type="entry name" value="ABC transporter type 1, transmembrane domain"/>
    <property type="match status" value="2"/>
</dbReference>
<reference evidence="17 18" key="1">
    <citation type="journal article" date="2021" name="Elife">
        <title>Chloroplast acquisition without the gene transfer in kleptoplastic sea slugs, Plakobranchus ocellatus.</title>
        <authorList>
            <person name="Maeda T."/>
            <person name="Takahashi S."/>
            <person name="Yoshida T."/>
            <person name="Shimamura S."/>
            <person name="Takaki Y."/>
            <person name="Nagai Y."/>
            <person name="Toyoda A."/>
            <person name="Suzuki Y."/>
            <person name="Arimoto A."/>
            <person name="Ishii H."/>
            <person name="Satoh N."/>
            <person name="Nishiyama T."/>
            <person name="Hasebe M."/>
            <person name="Maruyama T."/>
            <person name="Minagawa J."/>
            <person name="Obokata J."/>
            <person name="Shigenobu S."/>
        </authorList>
    </citation>
    <scope>NUCLEOTIDE SEQUENCE [LARGE SCALE GENOMIC DNA]</scope>
</reference>
<feature type="transmembrane region" description="Helical" evidence="14">
    <location>
        <begin position="475"/>
        <end position="496"/>
    </location>
</feature>
<feature type="domain" description="ABC transmembrane type-1" evidence="16">
    <location>
        <begin position="364"/>
        <end position="627"/>
    </location>
</feature>
<evidence type="ECO:0000256" key="6">
    <source>
        <dbReference type="ARBA" id="ARBA00022737"/>
    </source>
</evidence>
<keyword evidence="3" id="KW-0813">Transport</keyword>
<dbReference type="GO" id="GO:0015431">
    <property type="term" value="F:ABC-type glutathione S-conjugate transporter activity"/>
    <property type="evidence" value="ECO:0007669"/>
    <property type="project" value="UniProtKB-EC"/>
</dbReference>
<dbReference type="Proteomes" id="UP000762676">
    <property type="component" value="Unassembled WGS sequence"/>
</dbReference>
<dbReference type="PROSITE" id="PS00211">
    <property type="entry name" value="ABC_TRANSPORTER_1"/>
    <property type="match status" value="1"/>
</dbReference>
<gene>
    <name evidence="17" type="ORF">ElyMa_006634000</name>
</gene>
<evidence type="ECO:0000256" key="1">
    <source>
        <dbReference type="ARBA" id="ARBA00004128"/>
    </source>
</evidence>
<feature type="transmembrane region" description="Helical" evidence="14">
    <location>
        <begin position="1027"/>
        <end position="1047"/>
    </location>
</feature>
<feature type="transmembrane region" description="Helical" evidence="14">
    <location>
        <begin position="927"/>
        <end position="949"/>
    </location>
</feature>
<dbReference type="InterPro" id="IPR011527">
    <property type="entry name" value="ABC1_TM_dom"/>
</dbReference>
<dbReference type="CDD" id="cd18603">
    <property type="entry name" value="ABC_6TM_MRP1_2_3_6_D2_like"/>
    <property type="match status" value="1"/>
</dbReference>
<feature type="region of interest" description="Disordered" evidence="13">
    <location>
        <begin position="822"/>
        <end position="846"/>
    </location>
</feature>
<dbReference type="InterPro" id="IPR036640">
    <property type="entry name" value="ABC1_TM_sf"/>
</dbReference>
<dbReference type="GO" id="GO:0005774">
    <property type="term" value="C:vacuolar membrane"/>
    <property type="evidence" value="ECO:0007669"/>
    <property type="project" value="UniProtKB-SubCell"/>
</dbReference>
<evidence type="ECO:0000256" key="7">
    <source>
        <dbReference type="ARBA" id="ARBA00022741"/>
    </source>
</evidence>
<dbReference type="GO" id="GO:0000323">
    <property type="term" value="C:lytic vacuole"/>
    <property type="evidence" value="ECO:0007669"/>
    <property type="project" value="UniProtKB-ARBA"/>
</dbReference>
<feature type="transmembrane region" description="Helical" evidence="14">
    <location>
        <begin position="106"/>
        <end position="126"/>
    </location>
</feature>
<evidence type="ECO:0000259" key="15">
    <source>
        <dbReference type="PROSITE" id="PS50893"/>
    </source>
</evidence>
<feature type="transmembrane region" description="Helical" evidence="14">
    <location>
        <begin position="999"/>
        <end position="1021"/>
    </location>
</feature>
<feature type="transmembrane region" description="Helical" evidence="14">
    <location>
        <begin position="168"/>
        <end position="188"/>
    </location>
</feature>
<dbReference type="SMART" id="SM00382">
    <property type="entry name" value="AAA"/>
    <property type="match status" value="2"/>
</dbReference>
<feature type="transmembrane region" description="Helical" evidence="14">
    <location>
        <begin position="563"/>
        <end position="590"/>
    </location>
</feature>